<feature type="transmembrane region" description="Helical" evidence="2">
    <location>
        <begin position="12"/>
        <end position="33"/>
    </location>
</feature>
<gene>
    <name evidence="3" type="ORF">ONZ51_g1631</name>
</gene>
<reference evidence="3" key="1">
    <citation type="submission" date="2022-11" db="EMBL/GenBank/DDBJ databases">
        <title>Genome Sequence of Cubamyces cubensis.</title>
        <authorList>
            <person name="Buettner E."/>
        </authorList>
    </citation>
    <scope>NUCLEOTIDE SEQUENCE</scope>
    <source>
        <strain evidence="3">MPL-01</strain>
    </source>
</reference>
<organism evidence="3 4">
    <name type="scientific">Trametes cubensis</name>
    <dbReference type="NCBI Taxonomy" id="1111947"/>
    <lineage>
        <taxon>Eukaryota</taxon>
        <taxon>Fungi</taxon>
        <taxon>Dikarya</taxon>
        <taxon>Basidiomycota</taxon>
        <taxon>Agaricomycotina</taxon>
        <taxon>Agaricomycetes</taxon>
        <taxon>Polyporales</taxon>
        <taxon>Polyporaceae</taxon>
        <taxon>Trametes</taxon>
    </lineage>
</organism>
<accession>A0AAD7XF98</accession>
<name>A0AAD7XF98_9APHY</name>
<keyword evidence="2" id="KW-0472">Membrane</keyword>
<evidence type="ECO:0000313" key="3">
    <source>
        <dbReference type="EMBL" id="KAJ8495513.1"/>
    </source>
</evidence>
<feature type="transmembrane region" description="Helical" evidence="2">
    <location>
        <begin position="169"/>
        <end position="195"/>
    </location>
</feature>
<evidence type="ECO:0000256" key="2">
    <source>
        <dbReference type="SAM" id="Phobius"/>
    </source>
</evidence>
<dbReference type="EMBL" id="JAPEVG010000023">
    <property type="protein sequence ID" value="KAJ8495513.1"/>
    <property type="molecule type" value="Genomic_DNA"/>
</dbReference>
<feature type="transmembrane region" description="Helical" evidence="2">
    <location>
        <begin position="216"/>
        <end position="240"/>
    </location>
</feature>
<sequence>MGGRLIILSTEFIQEIVFASVLWGAYTVLVAFTAHASLTRGFPQWSARILLAVVVALYVSTTVYWASALRFVREAIEIAEGEGTIEQDSITSFGCALTAPLLVNILLSDGVVWWRAWVLSGRKRSVLLFAGILLLATFVMSVLSTRNSCSLTHARELSYITVDLFSNDAFGVAATALSLFTNASATAAIGVQAWRFRKLLGSHLNTLSGRVRAEEILHLLIESSLVYCVLWSIILVGQAFSVVPLDAPFYKAYHDTPAGERFSDLYNFLLDGLVPIIVRDIPDARDHARVGEEVALGDRDVPRGGGHAAYYDPLPDVDDDDGHDGGGDTK</sequence>
<comment type="caution">
    <text evidence="3">The sequence shown here is derived from an EMBL/GenBank/DDBJ whole genome shotgun (WGS) entry which is preliminary data.</text>
</comment>
<keyword evidence="4" id="KW-1185">Reference proteome</keyword>
<dbReference type="AlphaFoldDB" id="A0AAD7XF98"/>
<proteinExistence type="predicted"/>
<feature type="transmembrane region" description="Helical" evidence="2">
    <location>
        <begin position="126"/>
        <end position="143"/>
    </location>
</feature>
<evidence type="ECO:0000256" key="1">
    <source>
        <dbReference type="SAM" id="MobiDB-lite"/>
    </source>
</evidence>
<evidence type="ECO:0000313" key="4">
    <source>
        <dbReference type="Proteomes" id="UP001215151"/>
    </source>
</evidence>
<feature type="region of interest" description="Disordered" evidence="1">
    <location>
        <begin position="298"/>
        <end position="330"/>
    </location>
</feature>
<keyword evidence="2" id="KW-0812">Transmembrane</keyword>
<keyword evidence="2" id="KW-1133">Transmembrane helix</keyword>
<dbReference type="Proteomes" id="UP001215151">
    <property type="component" value="Unassembled WGS sequence"/>
</dbReference>
<protein>
    <submittedName>
        <fullName evidence="3">Uncharacterized protein</fullName>
    </submittedName>
</protein>
<feature type="transmembrane region" description="Helical" evidence="2">
    <location>
        <begin position="45"/>
        <end position="66"/>
    </location>
</feature>